<feature type="transmembrane region" description="Helical" evidence="5">
    <location>
        <begin position="43"/>
        <end position="63"/>
    </location>
</feature>
<organism evidence="6 7">
    <name type="scientific">Nesterenkonia xinjiangensis</name>
    <dbReference type="NCBI Taxonomy" id="225327"/>
    <lineage>
        <taxon>Bacteria</taxon>
        <taxon>Bacillati</taxon>
        <taxon>Actinomycetota</taxon>
        <taxon>Actinomycetes</taxon>
        <taxon>Micrococcales</taxon>
        <taxon>Micrococcaceae</taxon>
        <taxon>Nesterenkonia</taxon>
    </lineage>
</organism>
<sequence>MAAAIMPLHRPGTSLLHRTGVGTKFLLVFLFALAVSLQRENVWVVLGAWALVLLGHLAAGVGVTGLLRRLWGLRWILIILTVPQLIFLDPQTTALNVSRVVAVIMVAGLFTLTTRTTDIMTAFDRALRPLGRCGVDTSRISLALSLTIRSVPVILAFSSQIQEALRARGRRVTPKALVMPLLVMSLRHAEETAEALAARGVR</sequence>
<dbReference type="InterPro" id="IPR003339">
    <property type="entry name" value="ABC/ECF_trnsptr_transmembrane"/>
</dbReference>
<evidence type="ECO:0000256" key="4">
    <source>
        <dbReference type="ARBA" id="ARBA00023136"/>
    </source>
</evidence>
<keyword evidence="4 5" id="KW-0472">Membrane</keyword>
<dbReference type="CDD" id="cd16914">
    <property type="entry name" value="EcfT"/>
    <property type="match status" value="1"/>
</dbReference>
<dbReference type="PANTHER" id="PTHR33514:SF13">
    <property type="entry name" value="PROTEIN ABCI12, CHLOROPLASTIC"/>
    <property type="match status" value="1"/>
</dbReference>
<dbReference type="AlphaFoldDB" id="A0A7Z0GJE5"/>
<feature type="transmembrane region" description="Helical" evidence="5">
    <location>
        <begin position="94"/>
        <end position="112"/>
    </location>
</feature>
<dbReference type="GO" id="GO:0005886">
    <property type="term" value="C:plasma membrane"/>
    <property type="evidence" value="ECO:0007669"/>
    <property type="project" value="TreeGrafter"/>
</dbReference>
<protein>
    <submittedName>
        <fullName evidence="6">Biotin transport system permease protein</fullName>
    </submittedName>
</protein>
<evidence type="ECO:0000256" key="3">
    <source>
        <dbReference type="ARBA" id="ARBA00022989"/>
    </source>
</evidence>
<evidence type="ECO:0000256" key="1">
    <source>
        <dbReference type="ARBA" id="ARBA00004141"/>
    </source>
</evidence>
<gene>
    <name evidence="6" type="ORF">HNR09_000507</name>
</gene>
<dbReference type="PANTHER" id="PTHR33514">
    <property type="entry name" value="PROTEIN ABCI12, CHLOROPLASTIC"/>
    <property type="match status" value="1"/>
</dbReference>
<keyword evidence="3 5" id="KW-1133">Transmembrane helix</keyword>
<reference evidence="6 7" key="1">
    <citation type="submission" date="2020-07" db="EMBL/GenBank/DDBJ databases">
        <title>Sequencing the genomes of 1000 actinobacteria strains.</title>
        <authorList>
            <person name="Klenk H.-P."/>
        </authorList>
    </citation>
    <scope>NUCLEOTIDE SEQUENCE [LARGE SCALE GENOMIC DNA]</scope>
    <source>
        <strain evidence="6 7">DSM 15475</strain>
    </source>
</reference>
<dbReference type="Proteomes" id="UP000535437">
    <property type="component" value="Unassembled WGS sequence"/>
</dbReference>
<evidence type="ECO:0000313" key="7">
    <source>
        <dbReference type="Proteomes" id="UP000535437"/>
    </source>
</evidence>
<dbReference type="RefSeq" id="WP_179540625.1">
    <property type="nucleotide sequence ID" value="NZ_BAAALL010000004.1"/>
</dbReference>
<feature type="transmembrane region" description="Helical" evidence="5">
    <location>
        <begin position="21"/>
        <end position="37"/>
    </location>
</feature>
<keyword evidence="7" id="KW-1185">Reference proteome</keyword>
<dbReference type="EMBL" id="JACCFY010000001">
    <property type="protein sequence ID" value="NYJ77096.1"/>
    <property type="molecule type" value="Genomic_DNA"/>
</dbReference>
<evidence type="ECO:0000256" key="5">
    <source>
        <dbReference type="SAM" id="Phobius"/>
    </source>
</evidence>
<keyword evidence="2 5" id="KW-0812">Transmembrane</keyword>
<comment type="caution">
    <text evidence="6">The sequence shown here is derived from an EMBL/GenBank/DDBJ whole genome shotgun (WGS) entry which is preliminary data.</text>
</comment>
<accession>A0A7Z0GJE5</accession>
<evidence type="ECO:0000313" key="6">
    <source>
        <dbReference type="EMBL" id="NYJ77096.1"/>
    </source>
</evidence>
<proteinExistence type="predicted"/>
<name>A0A7Z0GJE5_9MICC</name>
<evidence type="ECO:0000256" key="2">
    <source>
        <dbReference type="ARBA" id="ARBA00022692"/>
    </source>
</evidence>
<feature type="transmembrane region" description="Helical" evidence="5">
    <location>
        <begin position="70"/>
        <end position="88"/>
    </location>
</feature>
<comment type="subcellular location">
    <subcellularLocation>
        <location evidence="1">Membrane</location>
        <topology evidence="1">Multi-pass membrane protein</topology>
    </subcellularLocation>
</comment>
<dbReference type="Pfam" id="PF02361">
    <property type="entry name" value="CbiQ"/>
    <property type="match status" value="1"/>
</dbReference>